<reference evidence="4" key="1">
    <citation type="submission" date="2022-12" db="EMBL/GenBank/DDBJ databases">
        <authorList>
            <person name="Alioto T."/>
            <person name="Alioto T."/>
            <person name="Gomez Garrido J."/>
        </authorList>
    </citation>
    <scope>NUCLEOTIDE SEQUENCE</scope>
</reference>
<dbReference type="PANTHER" id="PTHR23035:SF1">
    <property type="entry name" value="CILIA- AND FLAGELLA-ASSOCIATED PROTEIN 97"/>
    <property type="match status" value="1"/>
</dbReference>
<dbReference type="EMBL" id="OX395134">
    <property type="protein sequence ID" value="CAI5784019.1"/>
    <property type="molecule type" value="Genomic_DNA"/>
</dbReference>
<feature type="region of interest" description="Disordered" evidence="3">
    <location>
        <begin position="156"/>
        <end position="176"/>
    </location>
</feature>
<gene>
    <name evidence="4" type="ORF">PODLI_1B005300</name>
</gene>
<dbReference type="PANTHER" id="PTHR23035">
    <property type="entry name" value="CILIA- AND FLAGELLA-ASSOCIATED PROTEIN 97-RELATED"/>
    <property type="match status" value="1"/>
</dbReference>
<organism evidence="4 5">
    <name type="scientific">Podarcis lilfordi</name>
    <name type="common">Lilford's wall lizard</name>
    <dbReference type="NCBI Taxonomy" id="74358"/>
    <lineage>
        <taxon>Eukaryota</taxon>
        <taxon>Metazoa</taxon>
        <taxon>Chordata</taxon>
        <taxon>Craniata</taxon>
        <taxon>Vertebrata</taxon>
        <taxon>Euteleostomi</taxon>
        <taxon>Lepidosauria</taxon>
        <taxon>Squamata</taxon>
        <taxon>Bifurcata</taxon>
        <taxon>Unidentata</taxon>
        <taxon>Episquamata</taxon>
        <taxon>Laterata</taxon>
        <taxon>Lacertibaenia</taxon>
        <taxon>Lacertidae</taxon>
        <taxon>Podarcis</taxon>
    </lineage>
</organism>
<dbReference type="Proteomes" id="UP001178461">
    <property type="component" value="Chromosome 9"/>
</dbReference>
<proteinExistence type="inferred from homology"/>
<name>A0AA35KV18_9SAUR</name>
<feature type="region of interest" description="Disordered" evidence="3">
    <location>
        <begin position="76"/>
        <end position="140"/>
    </location>
</feature>
<evidence type="ECO:0000256" key="1">
    <source>
        <dbReference type="ARBA" id="ARBA00008315"/>
    </source>
</evidence>
<dbReference type="AlphaFoldDB" id="A0AA35KV18"/>
<evidence type="ECO:0000256" key="3">
    <source>
        <dbReference type="SAM" id="MobiDB-lite"/>
    </source>
</evidence>
<dbReference type="Pfam" id="PF13879">
    <property type="entry name" value="Hmw_CFAP97"/>
    <property type="match status" value="1"/>
</dbReference>
<dbReference type="GO" id="GO:0007283">
    <property type="term" value="P:spermatogenesis"/>
    <property type="evidence" value="ECO:0007669"/>
    <property type="project" value="TreeGrafter"/>
</dbReference>
<dbReference type="InterPro" id="IPR038791">
    <property type="entry name" value="Cfap97/Hemingway"/>
</dbReference>
<sequence length="548" mass="60931">MRRRRERLNDSNCWKPSHVCSSGQGGASRRRLLPARPAEPHFSTFFWIMDRMYEDVSDCEVDHSFFDSDFEEDAARKGATTKTDEKANGGHTQTEDTVTGKPGLNMETKVVEDNCTEEEDKANKDTETQEGEELNNGACDPENAVLSLASLNSEKASTSGRISAQGKGTHGKNISSQVDQIVKASEENYYTDEEDSSDDSRNQRVRLKLSKQSNSAKVSKNIAVSSSSSSSSSHCLSCSSDTDCSDSDGCLSDSSCSSSKKKSKCNLALLSLREKPSPGIKSVEVKPKLGDYAEESEDTVTDVTPLSTPDISPIQSFELAASNDKKLKVKRQENVSQELYEPDLDHKCHQKVLQEAVDLNHLLKAFLQLEKKEQQKLVLDQSSIGSRKNYSFTNEEVRQIDRENQRLLKELTKHSAKPRSKSASLKKPPGPAPKMYHSAINRQREQQRIDRENLAFLKRLEAVKPTAGMRRSEQLMDYQRQMSYLSSAPSPRRGKSALSHHSPSRGASRASSHSASSTVSRRSERPVYDSSSGALQRLKPTSIRTAWL</sequence>
<feature type="compositionally biased region" description="Low complexity" evidence="3">
    <location>
        <begin position="499"/>
        <end position="520"/>
    </location>
</feature>
<keyword evidence="5" id="KW-1185">Reference proteome</keyword>
<evidence type="ECO:0000256" key="2">
    <source>
        <dbReference type="ARBA" id="ARBA00021424"/>
    </source>
</evidence>
<feature type="region of interest" description="Disordered" evidence="3">
    <location>
        <begin position="411"/>
        <end position="436"/>
    </location>
</feature>
<evidence type="ECO:0000313" key="4">
    <source>
        <dbReference type="EMBL" id="CAI5784019.1"/>
    </source>
</evidence>
<dbReference type="InterPro" id="IPR029488">
    <property type="entry name" value="Hmw/CFAP97"/>
</dbReference>
<feature type="region of interest" description="Disordered" evidence="3">
    <location>
        <begin position="485"/>
        <end position="534"/>
    </location>
</feature>
<accession>A0AA35KV18</accession>
<feature type="region of interest" description="Disordered" evidence="3">
    <location>
        <begin position="188"/>
        <end position="213"/>
    </location>
</feature>
<protein>
    <recommendedName>
        <fullName evidence="2">Cilia- and flagella-associated protein 97</fullName>
    </recommendedName>
</protein>
<comment type="similarity">
    <text evidence="1">Belongs to the CFAP97 family.</text>
</comment>
<evidence type="ECO:0000313" key="5">
    <source>
        <dbReference type="Proteomes" id="UP001178461"/>
    </source>
</evidence>